<organism evidence="2">
    <name type="scientific">Sesamum radiatum</name>
    <name type="common">Black benniseed</name>
    <dbReference type="NCBI Taxonomy" id="300843"/>
    <lineage>
        <taxon>Eukaryota</taxon>
        <taxon>Viridiplantae</taxon>
        <taxon>Streptophyta</taxon>
        <taxon>Embryophyta</taxon>
        <taxon>Tracheophyta</taxon>
        <taxon>Spermatophyta</taxon>
        <taxon>Magnoliopsida</taxon>
        <taxon>eudicotyledons</taxon>
        <taxon>Gunneridae</taxon>
        <taxon>Pentapetalae</taxon>
        <taxon>asterids</taxon>
        <taxon>lamiids</taxon>
        <taxon>Lamiales</taxon>
        <taxon>Pedaliaceae</taxon>
        <taxon>Sesamum</taxon>
    </lineage>
</organism>
<feature type="compositionally biased region" description="Polar residues" evidence="1">
    <location>
        <begin position="29"/>
        <end position="40"/>
    </location>
</feature>
<reference evidence="2" key="1">
    <citation type="submission" date="2020-06" db="EMBL/GenBank/DDBJ databases">
        <authorList>
            <person name="Li T."/>
            <person name="Hu X."/>
            <person name="Zhang T."/>
            <person name="Song X."/>
            <person name="Zhang H."/>
            <person name="Dai N."/>
            <person name="Sheng W."/>
            <person name="Hou X."/>
            <person name="Wei L."/>
        </authorList>
    </citation>
    <scope>NUCLEOTIDE SEQUENCE</scope>
    <source>
        <strain evidence="2">G02</strain>
        <tissue evidence="2">Leaf</tissue>
    </source>
</reference>
<evidence type="ECO:0000313" key="2">
    <source>
        <dbReference type="EMBL" id="KAL0392768.1"/>
    </source>
</evidence>
<dbReference type="EMBL" id="JACGWJ010000010">
    <property type="protein sequence ID" value="KAL0392768.1"/>
    <property type="molecule type" value="Genomic_DNA"/>
</dbReference>
<accession>A0AAW2SK24</accession>
<name>A0AAW2SK24_SESRA</name>
<sequence length="155" mass="17758">MGQLVSIVSQRKDGQLLSDKEKNPREQVNAFTIKSGNTTGDEIPKEQVEETQPLKVEKPQEKMKGSLLKLNLDIVSPYILYAKRILKANLDKQVAKILEILKNIHVSIPLIDALKQMLSYAMFLKEVISNKLWQFYKTNFHKNIRIHGVFLSLAL</sequence>
<comment type="caution">
    <text evidence="2">The sequence shown here is derived from an EMBL/GenBank/DDBJ whole genome shotgun (WGS) entry which is preliminary data.</text>
</comment>
<feature type="compositionally biased region" description="Basic and acidic residues" evidence="1">
    <location>
        <begin position="10"/>
        <end position="25"/>
    </location>
</feature>
<reference evidence="2" key="2">
    <citation type="journal article" date="2024" name="Plant">
        <title>Genomic evolution and insights into agronomic trait innovations of Sesamum species.</title>
        <authorList>
            <person name="Miao H."/>
            <person name="Wang L."/>
            <person name="Qu L."/>
            <person name="Liu H."/>
            <person name="Sun Y."/>
            <person name="Le M."/>
            <person name="Wang Q."/>
            <person name="Wei S."/>
            <person name="Zheng Y."/>
            <person name="Lin W."/>
            <person name="Duan Y."/>
            <person name="Cao H."/>
            <person name="Xiong S."/>
            <person name="Wang X."/>
            <person name="Wei L."/>
            <person name="Li C."/>
            <person name="Ma Q."/>
            <person name="Ju M."/>
            <person name="Zhao R."/>
            <person name="Li G."/>
            <person name="Mu C."/>
            <person name="Tian Q."/>
            <person name="Mei H."/>
            <person name="Zhang T."/>
            <person name="Gao T."/>
            <person name="Zhang H."/>
        </authorList>
    </citation>
    <scope>NUCLEOTIDE SEQUENCE</scope>
    <source>
        <strain evidence="2">G02</strain>
    </source>
</reference>
<evidence type="ECO:0000256" key="1">
    <source>
        <dbReference type="SAM" id="MobiDB-lite"/>
    </source>
</evidence>
<dbReference type="AlphaFoldDB" id="A0AAW2SK24"/>
<proteinExistence type="predicted"/>
<gene>
    <name evidence="2" type="ORF">Sradi_2499600</name>
</gene>
<feature type="region of interest" description="Disordered" evidence="1">
    <location>
        <begin position="1"/>
        <end position="56"/>
    </location>
</feature>
<protein>
    <submittedName>
        <fullName evidence="2">Uncharacterized protein</fullName>
    </submittedName>
</protein>